<dbReference type="AlphaFoldDB" id="A0A518B996"/>
<proteinExistence type="predicted"/>
<feature type="compositionally biased region" description="Polar residues" evidence="2">
    <location>
        <begin position="1"/>
        <end position="12"/>
    </location>
</feature>
<dbReference type="OrthoDB" id="282552at2"/>
<dbReference type="RefSeq" id="WP_145261107.1">
    <property type="nucleotide sequence ID" value="NZ_CP036279.1"/>
</dbReference>
<accession>A0A518B996</accession>
<name>A0A518B996_9BACT</name>
<gene>
    <name evidence="3" type="ORF">Pan216_44360</name>
</gene>
<evidence type="ECO:0000256" key="2">
    <source>
        <dbReference type="SAM" id="MobiDB-lite"/>
    </source>
</evidence>
<dbReference type="KEGG" id="knv:Pan216_44360"/>
<evidence type="ECO:0000313" key="3">
    <source>
        <dbReference type="EMBL" id="QDU63556.1"/>
    </source>
</evidence>
<protein>
    <submittedName>
        <fullName evidence="3">Uncharacterized protein</fullName>
    </submittedName>
</protein>
<organism evidence="3 4">
    <name type="scientific">Kolteria novifilia</name>
    <dbReference type="NCBI Taxonomy" id="2527975"/>
    <lineage>
        <taxon>Bacteria</taxon>
        <taxon>Pseudomonadati</taxon>
        <taxon>Planctomycetota</taxon>
        <taxon>Planctomycetia</taxon>
        <taxon>Kolteriales</taxon>
        <taxon>Kolteriaceae</taxon>
        <taxon>Kolteria</taxon>
    </lineage>
</organism>
<evidence type="ECO:0000313" key="4">
    <source>
        <dbReference type="Proteomes" id="UP000317093"/>
    </source>
</evidence>
<reference evidence="3 4" key="1">
    <citation type="submission" date="2019-02" db="EMBL/GenBank/DDBJ databases">
        <title>Deep-cultivation of Planctomycetes and their phenomic and genomic characterization uncovers novel biology.</title>
        <authorList>
            <person name="Wiegand S."/>
            <person name="Jogler M."/>
            <person name="Boedeker C."/>
            <person name="Pinto D."/>
            <person name="Vollmers J."/>
            <person name="Rivas-Marin E."/>
            <person name="Kohn T."/>
            <person name="Peeters S.H."/>
            <person name="Heuer A."/>
            <person name="Rast P."/>
            <person name="Oberbeckmann S."/>
            <person name="Bunk B."/>
            <person name="Jeske O."/>
            <person name="Meyerdierks A."/>
            <person name="Storesund J.E."/>
            <person name="Kallscheuer N."/>
            <person name="Luecker S."/>
            <person name="Lage O.M."/>
            <person name="Pohl T."/>
            <person name="Merkel B.J."/>
            <person name="Hornburger P."/>
            <person name="Mueller R.-W."/>
            <person name="Bruemmer F."/>
            <person name="Labrenz M."/>
            <person name="Spormann A.M."/>
            <person name="Op den Camp H."/>
            <person name="Overmann J."/>
            <person name="Amann R."/>
            <person name="Jetten M.S.M."/>
            <person name="Mascher T."/>
            <person name="Medema M.H."/>
            <person name="Devos D.P."/>
            <person name="Kaster A.-K."/>
            <person name="Ovreas L."/>
            <person name="Rohde M."/>
            <person name="Galperin M.Y."/>
            <person name="Jogler C."/>
        </authorList>
    </citation>
    <scope>NUCLEOTIDE SEQUENCE [LARGE SCALE GENOMIC DNA]</scope>
    <source>
        <strain evidence="3 4">Pan216</strain>
    </source>
</reference>
<keyword evidence="4" id="KW-1185">Reference proteome</keyword>
<feature type="region of interest" description="Disordered" evidence="2">
    <location>
        <begin position="1"/>
        <end position="29"/>
    </location>
</feature>
<sequence length="166" mass="19055">MSSPKDSYSCSIDVTPAMSGESPLLPAPSQEMTDLLRELVSGQRELIKLNREQVQHARRTEERYQQQVKSQRQEFERWVGDNHTLVGRCHEARDTVCRLLGDTLGELVEFVDEHDENLFDSDYVRTDLVDRFGALLNHLSSMYGLLKKMAVVDQPPIEAEEPHERS</sequence>
<keyword evidence="1" id="KW-0175">Coiled coil</keyword>
<evidence type="ECO:0000256" key="1">
    <source>
        <dbReference type="SAM" id="Coils"/>
    </source>
</evidence>
<dbReference type="Proteomes" id="UP000317093">
    <property type="component" value="Chromosome"/>
</dbReference>
<feature type="coiled-coil region" evidence="1">
    <location>
        <begin position="32"/>
        <end position="74"/>
    </location>
</feature>
<dbReference type="EMBL" id="CP036279">
    <property type="protein sequence ID" value="QDU63556.1"/>
    <property type="molecule type" value="Genomic_DNA"/>
</dbReference>